<protein>
    <submittedName>
        <fullName evidence="1">Uncharacterized protein</fullName>
    </submittedName>
</protein>
<gene>
    <name evidence="1" type="ORF">C4618_12935</name>
</gene>
<comment type="caution">
    <text evidence="1">The sequence shown here is derived from an EMBL/GenBank/DDBJ whole genome shotgun (WGS) entry which is preliminary data.</text>
</comment>
<evidence type="ECO:0000313" key="1">
    <source>
        <dbReference type="EMBL" id="RDY74562.1"/>
    </source>
</evidence>
<name>A0A3D8VUD2_STRAG</name>
<organism evidence="1 2">
    <name type="scientific">Streptococcus agalactiae</name>
    <dbReference type="NCBI Taxonomy" id="1311"/>
    <lineage>
        <taxon>Bacteria</taxon>
        <taxon>Bacillati</taxon>
        <taxon>Bacillota</taxon>
        <taxon>Bacilli</taxon>
        <taxon>Lactobacillales</taxon>
        <taxon>Streptococcaceae</taxon>
        <taxon>Streptococcus</taxon>
    </lineage>
</organism>
<sequence length="32" mass="3831">MVIEFPFYQLLSKCYNNRVKIKIACQYEPAGY</sequence>
<proteinExistence type="predicted"/>
<dbReference type="EMBL" id="QHGZ01000258">
    <property type="protein sequence ID" value="RDY74562.1"/>
    <property type="molecule type" value="Genomic_DNA"/>
</dbReference>
<dbReference type="AlphaFoldDB" id="A0A3D8VUD2"/>
<reference evidence="1 2" key="1">
    <citation type="journal article" date="2018" name="Emerg. Microbes Infect.">
        <title>Phenotypic and molecular analysis of nontypeable Group B streptococci: identification of cps2a and hybrid cps2a/cps5 Group B streptococcal capsule gene clusters.</title>
        <authorList>
            <person name="Alhhazmi A."/>
            <person name="Tyrrell G.J."/>
        </authorList>
    </citation>
    <scope>NUCLEOTIDE SEQUENCE [LARGE SCALE GENOMIC DNA]</scope>
    <source>
        <strain evidence="1 2">PLGBS17</strain>
    </source>
</reference>
<accession>A0A3D8VUD2</accession>
<dbReference type="Proteomes" id="UP000256718">
    <property type="component" value="Unassembled WGS sequence"/>
</dbReference>
<evidence type="ECO:0000313" key="2">
    <source>
        <dbReference type="Proteomes" id="UP000256718"/>
    </source>
</evidence>